<dbReference type="OMA" id="TMNTITD"/>
<sequence length="276" mass="28412">MGSINSIPIISQAKSAVLAITGDLEGARKTQEDFIFQNDLPIVSQLSSAVYAIAGDLDKARELQEQFLDRTSGIPVVSQLVSAGYAIGGDLDTAREHQEKFLDAVQDFADQVPGVGHIKGGIHYAMGENEKGDESMKSALRTVGVIAGGVVGLVAGGPAGAAVGGAAGGAAMDLLISGSQVLIHGDDGELHGYVKHGAKIVDALAKDQPYTLDDAVELVTQPMHDVLVGYRTGPIIHDTPPIKSIPGLIKQGVIVTESLPPSVASSSTTISSLGSK</sequence>
<dbReference type="OrthoDB" id="6162903at2759"/>
<dbReference type="Proteomes" id="UP000198287">
    <property type="component" value="Unassembled WGS sequence"/>
</dbReference>
<evidence type="ECO:0000313" key="1">
    <source>
        <dbReference type="EMBL" id="OXA42910.1"/>
    </source>
</evidence>
<dbReference type="PANTHER" id="PTHR34494:SF1">
    <property type="entry name" value="PROTEIN CBG25024"/>
    <property type="match status" value="1"/>
</dbReference>
<evidence type="ECO:0000313" key="2">
    <source>
        <dbReference type="Proteomes" id="UP000198287"/>
    </source>
</evidence>
<keyword evidence="2" id="KW-1185">Reference proteome</keyword>
<dbReference type="EMBL" id="LNIX01000024">
    <property type="protein sequence ID" value="OXA42910.1"/>
    <property type="molecule type" value="Genomic_DNA"/>
</dbReference>
<reference evidence="1 2" key="1">
    <citation type="submission" date="2015-12" db="EMBL/GenBank/DDBJ databases">
        <title>The genome of Folsomia candida.</title>
        <authorList>
            <person name="Faddeeva A."/>
            <person name="Derks M.F."/>
            <person name="Anvar Y."/>
            <person name="Smit S."/>
            <person name="Van Straalen N."/>
            <person name="Roelofs D."/>
        </authorList>
    </citation>
    <scope>NUCLEOTIDE SEQUENCE [LARGE SCALE GENOMIC DNA]</scope>
    <source>
        <strain evidence="1 2">VU population</strain>
        <tissue evidence="1">Whole body</tissue>
    </source>
</reference>
<dbReference type="PANTHER" id="PTHR34494">
    <property type="entry name" value="PROTEIN CBG25024"/>
    <property type="match status" value="1"/>
</dbReference>
<gene>
    <name evidence="1" type="ORF">Fcan01_22278</name>
</gene>
<accession>A0A226DCQ2</accession>
<dbReference type="AlphaFoldDB" id="A0A226DCQ2"/>
<proteinExistence type="predicted"/>
<comment type="caution">
    <text evidence="1">The sequence shown here is derived from an EMBL/GenBank/DDBJ whole genome shotgun (WGS) entry which is preliminary data.</text>
</comment>
<organism evidence="1 2">
    <name type="scientific">Folsomia candida</name>
    <name type="common">Springtail</name>
    <dbReference type="NCBI Taxonomy" id="158441"/>
    <lineage>
        <taxon>Eukaryota</taxon>
        <taxon>Metazoa</taxon>
        <taxon>Ecdysozoa</taxon>
        <taxon>Arthropoda</taxon>
        <taxon>Hexapoda</taxon>
        <taxon>Collembola</taxon>
        <taxon>Entomobryomorpha</taxon>
        <taxon>Isotomoidea</taxon>
        <taxon>Isotomidae</taxon>
        <taxon>Proisotominae</taxon>
        <taxon>Folsomia</taxon>
    </lineage>
</organism>
<name>A0A226DCQ2_FOLCA</name>
<protein>
    <submittedName>
        <fullName evidence="1">Uncharacterized protein</fullName>
    </submittedName>
</protein>